<evidence type="ECO:0000259" key="3">
    <source>
        <dbReference type="PROSITE" id="PS50977"/>
    </source>
</evidence>
<dbReference type="InterPro" id="IPR041583">
    <property type="entry name" value="TetR_C_31"/>
</dbReference>
<gene>
    <name evidence="4" type="ORF">HMPREF0591_3055</name>
</gene>
<dbReference type="HOGENOM" id="CLU_069356_21_0_11"/>
<evidence type="ECO:0000313" key="5">
    <source>
        <dbReference type="Proteomes" id="UP000003653"/>
    </source>
</evidence>
<keyword evidence="1 2" id="KW-0238">DNA-binding</keyword>
<dbReference type="eggNOG" id="COG3226">
    <property type="taxonomic scope" value="Bacteria"/>
</dbReference>
<dbReference type="PANTHER" id="PTHR30055">
    <property type="entry name" value="HTH-TYPE TRANSCRIPTIONAL REGULATOR RUTR"/>
    <property type="match status" value="1"/>
</dbReference>
<dbReference type="PROSITE" id="PS50977">
    <property type="entry name" value="HTH_TETR_2"/>
    <property type="match status" value="1"/>
</dbReference>
<dbReference type="Proteomes" id="UP000003653">
    <property type="component" value="Unassembled WGS sequence"/>
</dbReference>
<evidence type="ECO:0000313" key="4">
    <source>
        <dbReference type="EMBL" id="EFG77049.1"/>
    </source>
</evidence>
<reference evidence="4 5" key="1">
    <citation type="submission" date="2010-04" db="EMBL/GenBank/DDBJ databases">
        <authorList>
            <person name="Muzny D."/>
            <person name="Qin X."/>
            <person name="Deng J."/>
            <person name="Jiang H."/>
            <person name="Liu Y."/>
            <person name="Qu J."/>
            <person name="Song X.-Z."/>
            <person name="Zhang L."/>
            <person name="Thornton R."/>
            <person name="Coyle M."/>
            <person name="Francisco L."/>
            <person name="Jackson L."/>
            <person name="Javaid M."/>
            <person name="Korchina V."/>
            <person name="Kovar C."/>
            <person name="Mata R."/>
            <person name="Mathew T."/>
            <person name="Ngo R."/>
            <person name="Nguyen L."/>
            <person name="Nguyen N."/>
            <person name="Okwuonu G."/>
            <person name="Ongeri F."/>
            <person name="Pham C."/>
            <person name="Simmons D."/>
            <person name="Wilczek-Boney K."/>
            <person name="Hale W."/>
            <person name="Jakkamsetti A."/>
            <person name="Pham P."/>
            <person name="Ruth R."/>
            <person name="San Lucas F."/>
            <person name="Warren J."/>
            <person name="Zhang J."/>
            <person name="Zhao Z."/>
            <person name="Zhou C."/>
            <person name="Zhu D."/>
            <person name="Lee S."/>
            <person name="Bess C."/>
            <person name="Blankenburg K."/>
            <person name="Forbes L."/>
            <person name="Fu Q."/>
            <person name="Gubbala S."/>
            <person name="Hirani K."/>
            <person name="Jayaseelan J.C."/>
            <person name="Lara F."/>
            <person name="Munidasa M."/>
            <person name="Palculict T."/>
            <person name="Patil S."/>
            <person name="Pu L.-L."/>
            <person name="Saada N."/>
            <person name="Tang L."/>
            <person name="Weissenberger G."/>
            <person name="Zhu Y."/>
            <person name="Hemphill L."/>
            <person name="Shang Y."/>
            <person name="Youmans B."/>
            <person name="Ayvaz T."/>
            <person name="Ross M."/>
            <person name="Santibanez J."/>
            <person name="Aqrawi P."/>
            <person name="Gross S."/>
            <person name="Joshi V."/>
            <person name="Fowler G."/>
            <person name="Nazareth L."/>
            <person name="Reid J."/>
            <person name="Worley K."/>
            <person name="Petrosino J."/>
            <person name="Highlander S."/>
            <person name="Gibbs R."/>
        </authorList>
    </citation>
    <scope>NUCLEOTIDE SEQUENCE [LARGE SCALE GENOMIC DNA]</scope>
    <source>
        <strain evidence="4 5">ATCC BAA-614</strain>
    </source>
</reference>
<name>D5PA61_9MYCO</name>
<accession>D5PA61</accession>
<comment type="caution">
    <text evidence="4">The sequence shown here is derived from an EMBL/GenBank/DDBJ whole genome shotgun (WGS) entry which is preliminary data.</text>
</comment>
<sequence length="217" mass="23051">MVSFKLERIAARRKHNAPERRRQLADAAIALLGSNGVHGVSHPRVDDHAGVPAGTASFYFRTRKALLHAIATRLAELDVADFSRMAELAGDPSSQFTGTAGLARIVMYVNSEPWLTRAKARYELALLAGRDAELAAALGESAERLYALARDVVTQWHPAGSAPEPALVDDQAIATLAFINGIMLTFVAGQPAVDSADHLDRLIRGVIAGVAGVHGAS</sequence>
<dbReference type="EMBL" id="ADNV01000232">
    <property type="protein sequence ID" value="EFG77049.1"/>
    <property type="molecule type" value="Genomic_DNA"/>
</dbReference>
<feature type="DNA-binding region" description="H-T-H motif" evidence="2">
    <location>
        <begin position="41"/>
        <end position="60"/>
    </location>
</feature>
<dbReference type="Gene3D" id="1.10.357.10">
    <property type="entry name" value="Tetracycline Repressor, domain 2"/>
    <property type="match status" value="1"/>
</dbReference>
<dbReference type="RefSeq" id="WP_007167087.1">
    <property type="nucleotide sequence ID" value="NZ_GG770553.1"/>
</dbReference>
<dbReference type="InterPro" id="IPR001647">
    <property type="entry name" value="HTH_TetR"/>
</dbReference>
<dbReference type="SUPFAM" id="SSF46689">
    <property type="entry name" value="Homeodomain-like"/>
    <property type="match status" value="1"/>
</dbReference>
<evidence type="ECO:0000256" key="1">
    <source>
        <dbReference type="ARBA" id="ARBA00023125"/>
    </source>
</evidence>
<protein>
    <submittedName>
        <fullName evidence="4">Transcriptional regulator, TetR family</fullName>
    </submittedName>
</protein>
<dbReference type="PANTHER" id="PTHR30055:SF231">
    <property type="entry name" value="TRANSCRIPTIONAL REGULATORY PROTEIN (PROBABLY DEOR-FAMILY)-RELATED"/>
    <property type="match status" value="1"/>
</dbReference>
<dbReference type="InterPro" id="IPR050109">
    <property type="entry name" value="HTH-type_TetR-like_transc_reg"/>
</dbReference>
<proteinExistence type="predicted"/>
<evidence type="ECO:0000256" key="2">
    <source>
        <dbReference type="PROSITE-ProRule" id="PRU00335"/>
    </source>
</evidence>
<dbReference type="Pfam" id="PF17940">
    <property type="entry name" value="TetR_C_31"/>
    <property type="match status" value="1"/>
</dbReference>
<feature type="domain" description="HTH tetR-type" evidence="3">
    <location>
        <begin position="18"/>
        <end position="78"/>
    </location>
</feature>
<organism evidence="4 5">
    <name type="scientific">Mycobacterium parascrofulaceum ATCC BAA-614</name>
    <dbReference type="NCBI Taxonomy" id="525368"/>
    <lineage>
        <taxon>Bacteria</taxon>
        <taxon>Bacillati</taxon>
        <taxon>Actinomycetota</taxon>
        <taxon>Actinomycetes</taxon>
        <taxon>Mycobacteriales</taxon>
        <taxon>Mycobacteriaceae</taxon>
        <taxon>Mycobacterium</taxon>
        <taxon>Mycobacterium simiae complex</taxon>
    </lineage>
</organism>
<dbReference type="GO" id="GO:0000976">
    <property type="term" value="F:transcription cis-regulatory region binding"/>
    <property type="evidence" value="ECO:0007669"/>
    <property type="project" value="TreeGrafter"/>
</dbReference>
<dbReference type="AlphaFoldDB" id="D5PA61"/>
<dbReference type="InterPro" id="IPR009057">
    <property type="entry name" value="Homeodomain-like_sf"/>
</dbReference>
<dbReference type="Pfam" id="PF00440">
    <property type="entry name" value="TetR_N"/>
    <property type="match status" value="1"/>
</dbReference>
<keyword evidence="5" id="KW-1185">Reference proteome</keyword>
<dbReference type="GO" id="GO:0003700">
    <property type="term" value="F:DNA-binding transcription factor activity"/>
    <property type="evidence" value="ECO:0007669"/>
    <property type="project" value="TreeGrafter"/>
</dbReference>